<dbReference type="Proteomes" id="UP000237258">
    <property type="component" value="Unassembled WGS sequence"/>
</dbReference>
<reference evidence="1 2" key="1">
    <citation type="submission" date="2017-09" db="EMBL/GenBank/DDBJ databases">
        <title>Depth-based differentiation of microbial function through sediment-hosted aquifers and enrichment of novel symbionts in the deep terrestrial subsurface.</title>
        <authorList>
            <person name="Probst A.J."/>
            <person name="Ladd B."/>
            <person name="Jarett J.K."/>
            <person name="Geller-Mcgrath D.E."/>
            <person name="Sieber C.M."/>
            <person name="Emerson J.B."/>
            <person name="Anantharaman K."/>
            <person name="Thomas B.C."/>
            <person name="Malmstrom R."/>
            <person name="Stieglmeier M."/>
            <person name="Klingl A."/>
            <person name="Woyke T."/>
            <person name="Ryan C.M."/>
            <person name="Banfield J.F."/>
        </authorList>
    </citation>
    <scope>NUCLEOTIDE SEQUENCE [LARGE SCALE GENOMIC DNA]</scope>
    <source>
        <strain evidence="1">CG23_combo_of_CG06-09_8_20_14_all_36_125</strain>
    </source>
</reference>
<protein>
    <submittedName>
        <fullName evidence="1">Uncharacterized protein</fullName>
    </submittedName>
</protein>
<proteinExistence type="predicted"/>
<dbReference type="EMBL" id="PCRR01000028">
    <property type="protein sequence ID" value="PIP24610.1"/>
    <property type="molecule type" value="Genomic_DNA"/>
</dbReference>
<organism evidence="1 2">
    <name type="scientific">Candidatus Nealsonbacteria bacterium CG23_combo_of_CG06-09_8_20_14_all_36_125</name>
    <dbReference type="NCBI Taxonomy" id="1974719"/>
    <lineage>
        <taxon>Bacteria</taxon>
        <taxon>Candidatus Nealsoniibacteriota</taxon>
    </lineage>
</organism>
<name>A0A2G9YZF1_9BACT</name>
<evidence type="ECO:0000313" key="2">
    <source>
        <dbReference type="Proteomes" id="UP000237258"/>
    </source>
</evidence>
<accession>A0A2G9YZF1</accession>
<sequence length="71" mass="8037">MAGPFVFDVVAITRVVAKNVLDSHPEIKLDSTTLATCLEEFMKELMERPEDLIIEKATEKAIAFLKEVRIM</sequence>
<dbReference type="AlphaFoldDB" id="A0A2G9YZF1"/>
<comment type="caution">
    <text evidence="1">The sequence shown here is derived from an EMBL/GenBank/DDBJ whole genome shotgun (WGS) entry which is preliminary data.</text>
</comment>
<gene>
    <name evidence="1" type="ORF">COX33_01100</name>
</gene>
<evidence type="ECO:0000313" key="1">
    <source>
        <dbReference type="EMBL" id="PIP24610.1"/>
    </source>
</evidence>